<feature type="compositionally biased region" description="Polar residues" evidence="1">
    <location>
        <begin position="18"/>
        <end position="32"/>
    </location>
</feature>
<feature type="non-terminal residue" evidence="2">
    <location>
        <position position="55"/>
    </location>
</feature>
<keyword evidence="3" id="KW-1185">Reference proteome</keyword>
<evidence type="ECO:0000313" key="3">
    <source>
        <dbReference type="Proteomes" id="UP000625316"/>
    </source>
</evidence>
<accession>A0A928VPS7</accession>
<organism evidence="2 3">
    <name type="scientific">Romeriopsis navalis LEGE 11480</name>
    <dbReference type="NCBI Taxonomy" id="2777977"/>
    <lineage>
        <taxon>Bacteria</taxon>
        <taxon>Bacillati</taxon>
        <taxon>Cyanobacteriota</taxon>
        <taxon>Cyanophyceae</taxon>
        <taxon>Leptolyngbyales</taxon>
        <taxon>Leptolyngbyaceae</taxon>
        <taxon>Romeriopsis</taxon>
        <taxon>Romeriopsis navalis</taxon>
    </lineage>
</organism>
<protein>
    <submittedName>
        <fullName evidence="2">Uncharacterized protein</fullName>
    </submittedName>
</protein>
<feature type="compositionally biased region" description="Polar residues" evidence="1">
    <location>
        <begin position="41"/>
        <end position="55"/>
    </location>
</feature>
<sequence>MPDPKSFRSMPDEPEEITVSQTDPTEWQSPASNIPMPIADSENTVSQDDQPTQFQ</sequence>
<evidence type="ECO:0000313" key="2">
    <source>
        <dbReference type="EMBL" id="MBE9032451.1"/>
    </source>
</evidence>
<name>A0A928VPS7_9CYAN</name>
<dbReference type="AlphaFoldDB" id="A0A928VPS7"/>
<comment type="caution">
    <text evidence="2">The sequence shown here is derived from an EMBL/GenBank/DDBJ whole genome shotgun (WGS) entry which is preliminary data.</text>
</comment>
<dbReference type="Proteomes" id="UP000625316">
    <property type="component" value="Unassembled WGS sequence"/>
</dbReference>
<reference evidence="2" key="1">
    <citation type="submission" date="2020-10" db="EMBL/GenBank/DDBJ databases">
        <authorList>
            <person name="Castelo-Branco R."/>
            <person name="Eusebio N."/>
            <person name="Adriana R."/>
            <person name="Vieira A."/>
            <person name="Brugerolle De Fraissinette N."/>
            <person name="Rezende De Castro R."/>
            <person name="Schneider M.P."/>
            <person name="Vasconcelos V."/>
            <person name="Leao P.N."/>
        </authorList>
    </citation>
    <scope>NUCLEOTIDE SEQUENCE</scope>
    <source>
        <strain evidence="2">LEGE 11480</strain>
    </source>
</reference>
<feature type="region of interest" description="Disordered" evidence="1">
    <location>
        <begin position="1"/>
        <end position="55"/>
    </location>
</feature>
<dbReference type="EMBL" id="JADEXQ010000105">
    <property type="protein sequence ID" value="MBE9032451.1"/>
    <property type="molecule type" value="Genomic_DNA"/>
</dbReference>
<gene>
    <name evidence="2" type="ORF">IQ266_22185</name>
</gene>
<proteinExistence type="predicted"/>
<evidence type="ECO:0000256" key="1">
    <source>
        <dbReference type="SAM" id="MobiDB-lite"/>
    </source>
</evidence>